<feature type="compositionally biased region" description="Polar residues" evidence="1">
    <location>
        <begin position="525"/>
        <end position="542"/>
    </location>
</feature>
<proteinExistence type="predicted"/>
<sequence length="891" mass="99045">MYRSSSGRSSLSSSSRSKESSSSGSRTSRSGASTSGPTRGRSPRRSPSPRGRSPSPRLTSRVGSPSGGSRSRRGSEQRDGSLSKRCSPRRQSCSSQRHSQFPGSCSPSRHSESSVEQNLWTEFNSDVYGIDPRERRRLSDRLSDVDRGYLDEDSVFIRGLSHSRSPEQYRSRQESPSSFSTRYHKDYRGRDAFLHQSDYDMNDDCLEDLPRESDRDGKLFTKSLYPSEEERINPKRLRSDREDRMLDVSTDPRGSLSENRNYYKRRLSSSQMYPDEDPVSSRRNREEEELSKNTFQDCPGGDYVIRGLTNSLQSSESQYLYRPDEAPAMPKKSILKKRVDDPTMQPSEQSFGSFLRKKYQELTSESADPHDDFLLPHERASQDGSGISHILGRMADSTSTQEKRRHSILDVEDEETFLYGDDEDDSNINCPPTEMLTVNGGKESVSLNKRPPSPIPSVKPDNSEGSGIEYEKIHDLLKTIGLDIGVVEIGEGAARTQERLHGKKTLRSIDGLSYKADSSEKDDIQSNTHSSESDCKNSLSPCGSFQPSDDVFSAPIAKHAKTLEYNNSAGPPEQSFPSVSVTPSAPPLPPNLPPPPPPVSQYSLSHFTAFLAAQAMRNYPPPTMPPPSYNAYGHGMAYSASAWPMYPPPQQSNPALPHVRRLESTTVPPQPTKSNLRVIETVSRIKKPENRYKSVLVKVPITPTGSELLSQSSNSGTTERISDGKNPAVEKPQGSKLGKRMPTDEECNEGHGVTVQSGNNSNKTPHGALVLSNLHCKPCQAPSPVSKQKNQQDTMTKADGMRENEPSPMSKQKNQQDTMTKADGMRENAPSPVSKQKNQQDTMTKADGMRENEPSPMSKQKNQQDTMTKADGMRENVSCSLTIQWKQWTTL</sequence>
<feature type="compositionally biased region" description="Basic and acidic residues" evidence="1">
    <location>
        <begin position="164"/>
        <end position="173"/>
    </location>
</feature>
<protein>
    <submittedName>
        <fullName evidence="3">Zinc finger protein 318-like</fullName>
    </submittedName>
</protein>
<dbReference type="Proteomes" id="UP000694871">
    <property type="component" value="Unplaced"/>
</dbReference>
<evidence type="ECO:0000313" key="2">
    <source>
        <dbReference type="Proteomes" id="UP000694871"/>
    </source>
</evidence>
<feature type="compositionally biased region" description="Polar residues" evidence="1">
    <location>
        <begin position="807"/>
        <end position="819"/>
    </location>
</feature>
<accession>A0ABM1JKK0</accession>
<feature type="region of interest" description="Disordered" evidence="1">
    <location>
        <begin position="705"/>
        <end position="768"/>
    </location>
</feature>
<feature type="region of interest" description="Disordered" evidence="1">
    <location>
        <begin position="443"/>
        <end position="466"/>
    </location>
</feature>
<dbReference type="InterPro" id="IPR055309">
    <property type="entry name" value="Znf318-like"/>
</dbReference>
<feature type="compositionally biased region" description="Polar residues" evidence="1">
    <location>
        <begin position="101"/>
        <end position="124"/>
    </location>
</feature>
<feature type="compositionally biased region" description="Pro residues" evidence="1">
    <location>
        <begin position="584"/>
        <end position="599"/>
    </location>
</feature>
<organism evidence="2 3">
    <name type="scientific">Gekko japonicus</name>
    <name type="common">Schlegel's Japanese gecko</name>
    <dbReference type="NCBI Taxonomy" id="146911"/>
    <lineage>
        <taxon>Eukaryota</taxon>
        <taxon>Metazoa</taxon>
        <taxon>Chordata</taxon>
        <taxon>Craniata</taxon>
        <taxon>Vertebrata</taxon>
        <taxon>Euteleostomi</taxon>
        <taxon>Lepidosauria</taxon>
        <taxon>Squamata</taxon>
        <taxon>Bifurcata</taxon>
        <taxon>Gekkota</taxon>
        <taxon>Gekkonidae</taxon>
        <taxon>Gekkoninae</taxon>
        <taxon>Gekko</taxon>
    </lineage>
</organism>
<feature type="region of interest" description="Disordered" evidence="1">
    <location>
        <begin position="205"/>
        <end position="296"/>
    </location>
</feature>
<feature type="compositionally biased region" description="Basic and acidic residues" evidence="1">
    <location>
        <begin position="131"/>
        <end position="150"/>
    </location>
</feature>
<dbReference type="PANTHER" id="PTHR15577:SF2">
    <property type="entry name" value="ZINC FINGER PROTEIN 318"/>
    <property type="match status" value="1"/>
</dbReference>
<feature type="compositionally biased region" description="Polar residues" evidence="1">
    <location>
        <begin position="855"/>
        <end position="867"/>
    </location>
</feature>
<feature type="compositionally biased region" description="Basic and acidic residues" evidence="1">
    <location>
        <begin position="73"/>
        <end position="82"/>
    </location>
</feature>
<feature type="compositionally biased region" description="Basic and acidic residues" evidence="1">
    <location>
        <begin position="208"/>
        <end position="219"/>
    </location>
</feature>
<evidence type="ECO:0000313" key="3">
    <source>
        <dbReference type="RefSeq" id="XP_015261987.1"/>
    </source>
</evidence>
<feature type="compositionally biased region" description="Polar residues" evidence="1">
    <location>
        <begin position="705"/>
        <end position="719"/>
    </location>
</feature>
<evidence type="ECO:0000256" key="1">
    <source>
        <dbReference type="SAM" id="MobiDB-lite"/>
    </source>
</evidence>
<feature type="compositionally biased region" description="Low complexity" evidence="1">
    <location>
        <begin position="83"/>
        <end position="100"/>
    </location>
</feature>
<gene>
    <name evidence="3" type="primary">LOC107106366</name>
</gene>
<reference evidence="3" key="1">
    <citation type="submission" date="2025-08" db="UniProtKB">
        <authorList>
            <consortium name="RefSeq"/>
        </authorList>
    </citation>
    <scope>IDENTIFICATION</scope>
</reference>
<feature type="region of interest" description="Disordered" evidence="1">
    <location>
        <begin position="780"/>
        <end position="875"/>
    </location>
</feature>
<feature type="compositionally biased region" description="Low complexity" evidence="1">
    <location>
        <begin position="48"/>
        <end position="69"/>
    </location>
</feature>
<feature type="compositionally biased region" description="Polar residues" evidence="1">
    <location>
        <begin position="783"/>
        <end position="795"/>
    </location>
</feature>
<feature type="compositionally biased region" description="Polar residues" evidence="1">
    <location>
        <begin position="754"/>
        <end position="764"/>
    </location>
</feature>
<dbReference type="RefSeq" id="XP_015261987.1">
    <property type="nucleotide sequence ID" value="XM_015406501.1"/>
</dbReference>
<dbReference type="PANTHER" id="PTHR15577">
    <property type="entry name" value="ZINC FINGER CONTAINING PROTEIN"/>
    <property type="match status" value="1"/>
</dbReference>
<feature type="region of interest" description="Disordered" evidence="1">
    <location>
        <begin position="565"/>
        <end position="600"/>
    </location>
</feature>
<feature type="compositionally biased region" description="Polar residues" evidence="1">
    <location>
        <begin position="831"/>
        <end position="843"/>
    </location>
</feature>
<keyword evidence="2" id="KW-1185">Reference proteome</keyword>
<feature type="compositionally biased region" description="Basic and acidic residues" evidence="1">
    <location>
        <begin position="228"/>
        <end position="246"/>
    </location>
</feature>
<feature type="region of interest" description="Disordered" evidence="1">
    <location>
        <begin position="1"/>
        <end position="183"/>
    </location>
</feature>
<feature type="compositionally biased region" description="Low complexity" evidence="1">
    <location>
        <begin position="1"/>
        <end position="40"/>
    </location>
</feature>
<feature type="region of interest" description="Disordered" evidence="1">
    <location>
        <begin position="516"/>
        <end position="542"/>
    </location>
</feature>
<name>A0ABM1JKK0_GEKJA</name>
<dbReference type="GeneID" id="107106366"/>